<dbReference type="InterPro" id="IPR050389">
    <property type="entry name" value="LysR-type_TF"/>
</dbReference>
<feature type="domain" description="HTH lysR-type" evidence="5">
    <location>
        <begin position="19"/>
        <end position="76"/>
    </location>
</feature>
<evidence type="ECO:0000313" key="8">
    <source>
        <dbReference type="Proteomes" id="UP000198861"/>
    </source>
</evidence>
<dbReference type="PANTHER" id="PTHR30118">
    <property type="entry name" value="HTH-TYPE TRANSCRIPTIONAL REGULATOR LEUO-RELATED"/>
    <property type="match status" value="1"/>
</dbReference>
<protein>
    <submittedName>
        <fullName evidence="7">DNA-binding transcriptional regulator, LysR family</fullName>
    </submittedName>
</protein>
<evidence type="ECO:0000256" key="4">
    <source>
        <dbReference type="ARBA" id="ARBA00023163"/>
    </source>
</evidence>
<dbReference type="CDD" id="cd08459">
    <property type="entry name" value="PBP2_DntR_NahR_LinR_like"/>
    <property type="match status" value="1"/>
</dbReference>
<organism evidence="7 9">
    <name type="scientific">Azotobacter beijerinckii</name>
    <dbReference type="NCBI Taxonomy" id="170623"/>
    <lineage>
        <taxon>Bacteria</taxon>
        <taxon>Pseudomonadati</taxon>
        <taxon>Pseudomonadota</taxon>
        <taxon>Gammaproteobacteria</taxon>
        <taxon>Pseudomonadales</taxon>
        <taxon>Pseudomonadaceae</taxon>
        <taxon>Azotobacter</taxon>
    </lineage>
</organism>
<keyword evidence="3 7" id="KW-0238">DNA-binding</keyword>
<dbReference type="Gene3D" id="1.10.10.10">
    <property type="entry name" value="Winged helix-like DNA-binding domain superfamily/Winged helix DNA-binding domain"/>
    <property type="match status" value="1"/>
</dbReference>
<dbReference type="EMBL" id="FOKJ01000024">
    <property type="protein sequence ID" value="SFB20980.1"/>
    <property type="molecule type" value="Genomic_DNA"/>
</dbReference>
<keyword evidence="4" id="KW-0804">Transcription</keyword>
<dbReference type="GO" id="GO:0003677">
    <property type="term" value="F:DNA binding"/>
    <property type="evidence" value="ECO:0007669"/>
    <property type="project" value="UniProtKB-KW"/>
</dbReference>
<evidence type="ECO:0000313" key="6">
    <source>
        <dbReference type="EMBL" id="SFB20980.1"/>
    </source>
</evidence>
<dbReference type="Gene3D" id="3.40.190.10">
    <property type="entry name" value="Periplasmic binding protein-like II"/>
    <property type="match status" value="2"/>
</dbReference>
<comment type="similarity">
    <text evidence="1">Belongs to the LysR transcriptional regulatory family.</text>
</comment>
<dbReference type="Proteomes" id="UP000198861">
    <property type="component" value="Unassembled WGS sequence"/>
</dbReference>
<dbReference type="RefSeq" id="WP_090934515.1">
    <property type="nucleotide sequence ID" value="NZ_FOKJ01000024.1"/>
</dbReference>
<dbReference type="AlphaFoldDB" id="A0A1I3YGU6"/>
<proteinExistence type="inferred from homology"/>
<dbReference type="Pfam" id="PF00126">
    <property type="entry name" value="HTH_1"/>
    <property type="match status" value="1"/>
</dbReference>
<reference evidence="6 8" key="1">
    <citation type="submission" date="2016-10" db="EMBL/GenBank/DDBJ databases">
        <authorList>
            <person name="Varghese N."/>
            <person name="Submissions S."/>
        </authorList>
    </citation>
    <scope>NUCLEOTIDE SEQUENCE [LARGE SCALE GENOMIC DNA]</scope>
    <source>
        <strain evidence="6 8">DSM 282</strain>
    </source>
</reference>
<dbReference type="SUPFAM" id="SSF46785">
    <property type="entry name" value="Winged helix' DNA-binding domain"/>
    <property type="match status" value="1"/>
</dbReference>
<evidence type="ECO:0000313" key="9">
    <source>
        <dbReference type="Proteomes" id="UP000199579"/>
    </source>
</evidence>
<accession>A0A1I3YGU6</accession>
<keyword evidence="2" id="KW-0805">Transcription regulation</keyword>
<dbReference type="SUPFAM" id="SSF53850">
    <property type="entry name" value="Periplasmic binding protein-like II"/>
    <property type="match status" value="1"/>
</dbReference>
<dbReference type="GO" id="GO:0003700">
    <property type="term" value="F:DNA-binding transcription factor activity"/>
    <property type="evidence" value="ECO:0007669"/>
    <property type="project" value="InterPro"/>
</dbReference>
<dbReference type="InterPro" id="IPR000847">
    <property type="entry name" value="LysR_HTH_N"/>
</dbReference>
<gene>
    <name evidence="6" type="ORF">SAMN04244571_01786</name>
    <name evidence="7" type="ORF">SAMN04244574_00152</name>
</gene>
<dbReference type="PRINTS" id="PR00039">
    <property type="entry name" value="HTHLYSR"/>
</dbReference>
<reference evidence="7 9" key="2">
    <citation type="submission" date="2016-10" db="EMBL/GenBank/DDBJ databases">
        <authorList>
            <person name="de Groot N.N."/>
        </authorList>
    </citation>
    <scope>NUCLEOTIDE SEQUENCE [LARGE SCALE GENOMIC DNA]</scope>
    <source>
        <strain evidence="7 9">DSM 381</strain>
    </source>
</reference>
<dbReference type="EMBL" id="FOSX01000001">
    <property type="protein sequence ID" value="SFK31088.1"/>
    <property type="molecule type" value="Genomic_DNA"/>
</dbReference>
<evidence type="ECO:0000256" key="2">
    <source>
        <dbReference type="ARBA" id="ARBA00023015"/>
    </source>
</evidence>
<keyword evidence="8" id="KW-1185">Reference proteome</keyword>
<dbReference type="InterPro" id="IPR036390">
    <property type="entry name" value="WH_DNA-bd_sf"/>
</dbReference>
<evidence type="ECO:0000256" key="1">
    <source>
        <dbReference type="ARBA" id="ARBA00009437"/>
    </source>
</evidence>
<name>A0A1I3YGU6_9GAMM</name>
<evidence type="ECO:0000259" key="5">
    <source>
        <dbReference type="PROSITE" id="PS50931"/>
    </source>
</evidence>
<dbReference type="Proteomes" id="UP000199579">
    <property type="component" value="Unassembled WGS sequence"/>
</dbReference>
<dbReference type="InterPro" id="IPR036388">
    <property type="entry name" value="WH-like_DNA-bd_sf"/>
</dbReference>
<dbReference type="PANTHER" id="PTHR30118:SF15">
    <property type="entry name" value="TRANSCRIPTIONAL REGULATORY PROTEIN"/>
    <property type="match status" value="1"/>
</dbReference>
<dbReference type="Pfam" id="PF03466">
    <property type="entry name" value="LysR_substrate"/>
    <property type="match status" value="1"/>
</dbReference>
<evidence type="ECO:0000256" key="3">
    <source>
        <dbReference type="ARBA" id="ARBA00023125"/>
    </source>
</evidence>
<dbReference type="InterPro" id="IPR005119">
    <property type="entry name" value="LysR_subst-bd"/>
</dbReference>
<evidence type="ECO:0000313" key="7">
    <source>
        <dbReference type="EMBL" id="SFK31088.1"/>
    </source>
</evidence>
<sequence>MTTIAILKNTIVIDTTTLPEPKLLQLLNVLYDTRSVTRAAEQLGQSQPTISIWLGRLREQLHDPLFVRTPAGMAPTPRADALIGPCREVLESLRRLTTHEPEFNPATAQRRFRICVSDASHITLLPRVLEHLRKAAPGIRLEAARIDGNTERTLESGEADLAVGFVPWLGGGMYQQVLFPQDWVCLSSPKHPRIGPTLDLNRYCAEGHVQITAGTGQKLLEAALTRQAIDRRIILELSGFLGLGAIIGTTDLIATLPRHIGETLAAMHDLEVHGCPVAIDGFSVKQHWHARYHHDSGNRWLRGLMLELFKLQS</sequence>
<dbReference type="PROSITE" id="PS50931">
    <property type="entry name" value="HTH_LYSR"/>
    <property type="match status" value="1"/>
</dbReference>